<name>A0A7C4KYS8_9CHLR</name>
<dbReference type="AlphaFoldDB" id="A0A7C4KYS8"/>
<accession>A0A7C4KYS8</accession>
<dbReference type="PROSITE" id="PS50109">
    <property type="entry name" value="HIS_KIN"/>
    <property type="match status" value="1"/>
</dbReference>
<evidence type="ECO:0000256" key="3">
    <source>
        <dbReference type="ARBA" id="ARBA00022553"/>
    </source>
</evidence>
<keyword evidence="7 9" id="KW-0472">Membrane</keyword>
<dbReference type="SUPFAM" id="SSF55874">
    <property type="entry name" value="ATPase domain of HSP90 chaperone/DNA topoisomerase II/histidine kinase"/>
    <property type="match status" value="1"/>
</dbReference>
<dbReference type="Pfam" id="PF00512">
    <property type="entry name" value="HisKA"/>
    <property type="match status" value="1"/>
</dbReference>
<dbReference type="GO" id="GO:0007234">
    <property type="term" value="P:osmosensory signaling via phosphorelay pathway"/>
    <property type="evidence" value="ECO:0007669"/>
    <property type="project" value="TreeGrafter"/>
</dbReference>
<feature type="transmembrane region" description="Helical" evidence="9">
    <location>
        <begin position="12"/>
        <end position="32"/>
    </location>
</feature>
<feature type="coiled-coil region" evidence="8">
    <location>
        <begin position="194"/>
        <end position="228"/>
    </location>
</feature>
<evidence type="ECO:0000259" key="11">
    <source>
        <dbReference type="PROSITE" id="PS50112"/>
    </source>
</evidence>
<dbReference type="InterPro" id="IPR003594">
    <property type="entry name" value="HATPase_dom"/>
</dbReference>
<keyword evidence="6" id="KW-0902">Two-component regulatory system</keyword>
<evidence type="ECO:0000256" key="2">
    <source>
        <dbReference type="ARBA" id="ARBA00012438"/>
    </source>
</evidence>
<dbReference type="PANTHER" id="PTHR42878">
    <property type="entry name" value="TWO-COMPONENT HISTIDINE KINASE"/>
    <property type="match status" value="1"/>
</dbReference>
<dbReference type="Pfam" id="PF00989">
    <property type="entry name" value="PAS"/>
    <property type="match status" value="1"/>
</dbReference>
<dbReference type="NCBIfam" id="TIGR00229">
    <property type="entry name" value="sensory_box"/>
    <property type="match status" value="1"/>
</dbReference>
<dbReference type="Pfam" id="PF02518">
    <property type="entry name" value="HATPase_c"/>
    <property type="match status" value="1"/>
</dbReference>
<evidence type="ECO:0000313" key="12">
    <source>
        <dbReference type="EMBL" id="HGS86657.1"/>
    </source>
</evidence>
<evidence type="ECO:0000256" key="8">
    <source>
        <dbReference type="SAM" id="Coils"/>
    </source>
</evidence>
<dbReference type="InterPro" id="IPR036890">
    <property type="entry name" value="HATPase_C_sf"/>
</dbReference>
<organism evidence="12">
    <name type="scientific">Bellilinea caldifistulae</name>
    <dbReference type="NCBI Taxonomy" id="360411"/>
    <lineage>
        <taxon>Bacteria</taxon>
        <taxon>Bacillati</taxon>
        <taxon>Chloroflexota</taxon>
        <taxon>Anaerolineae</taxon>
        <taxon>Anaerolineales</taxon>
        <taxon>Anaerolineaceae</taxon>
        <taxon>Bellilinea</taxon>
    </lineage>
</organism>
<evidence type="ECO:0000256" key="5">
    <source>
        <dbReference type="ARBA" id="ARBA00022777"/>
    </source>
</evidence>
<dbReference type="Gene3D" id="3.30.450.20">
    <property type="entry name" value="PAS domain"/>
    <property type="match status" value="1"/>
</dbReference>
<sequence>MITPFKRFVRIFSPALRVAVLYLLIGGGWILFSDRILEILVQDAAELSRWQSVKGIGFVIAMAIILYAERAHAIRLSRRQEELLSQRIALFEQAPSPLWVVDLHDLRFLAVNPAAEQFYGYSRDEFADLTLSDLRHPQEQAGIAGMIEALLEGGIYRYTSRHICKDGREVDVTVTARTLLWEGKLAAVFSITDITELLDNERALRELTQQLEQRVAERTADLQRKNRELETFAYSISHDLKAPLRGIDGYSRLLLEDHAQSLNEEGREFLHAIRRGATQMAQLIDALLEYSRLERRNLVVGRVEMRPLIETLLNEFENDIESRAVQVSVNLPFDSVDHDYPSLYQALHNLLENALKFTQKQPQPHIEIGGEERDTSRILWVRDNGIGFDLQYHDRIFEIFQRLNHSDEYPGTGVGLSIVRKAMERVGGRVWAVSAPGEGATFFVEIPKRSSNL</sequence>
<dbReference type="CDD" id="cd00130">
    <property type="entry name" value="PAS"/>
    <property type="match status" value="1"/>
</dbReference>
<evidence type="ECO:0000256" key="9">
    <source>
        <dbReference type="SAM" id="Phobius"/>
    </source>
</evidence>
<protein>
    <recommendedName>
        <fullName evidence="2">histidine kinase</fullName>
        <ecNumber evidence="2">2.7.13.3</ecNumber>
    </recommendedName>
</protein>
<dbReference type="InterPro" id="IPR005467">
    <property type="entry name" value="His_kinase_dom"/>
</dbReference>
<keyword evidence="8" id="KW-0175">Coiled coil</keyword>
<dbReference type="SUPFAM" id="SSF47384">
    <property type="entry name" value="Homodimeric domain of signal transducing histidine kinase"/>
    <property type="match status" value="1"/>
</dbReference>
<evidence type="ECO:0000256" key="6">
    <source>
        <dbReference type="ARBA" id="ARBA00023012"/>
    </source>
</evidence>
<proteinExistence type="predicted"/>
<dbReference type="GO" id="GO:0006355">
    <property type="term" value="P:regulation of DNA-templated transcription"/>
    <property type="evidence" value="ECO:0007669"/>
    <property type="project" value="InterPro"/>
</dbReference>
<dbReference type="GO" id="GO:0016020">
    <property type="term" value="C:membrane"/>
    <property type="evidence" value="ECO:0007669"/>
    <property type="project" value="UniProtKB-SubCell"/>
</dbReference>
<evidence type="ECO:0000256" key="4">
    <source>
        <dbReference type="ARBA" id="ARBA00022679"/>
    </source>
</evidence>
<feature type="domain" description="PAS" evidence="11">
    <location>
        <begin position="90"/>
        <end position="154"/>
    </location>
</feature>
<dbReference type="CDD" id="cd00082">
    <property type="entry name" value="HisKA"/>
    <property type="match status" value="1"/>
</dbReference>
<reference evidence="12" key="1">
    <citation type="journal article" date="2020" name="mSystems">
        <title>Genome- and Community-Level Interaction Insights into Carbon Utilization and Element Cycling Functions of Hydrothermarchaeota in Hydrothermal Sediment.</title>
        <authorList>
            <person name="Zhou Z."/>
            <person name="Liu Y."/>
            <person name="Xu W."/>
            <person name="Pan J."/>
            <person name="Luo Z.H."/>
            <person name="Li M."/>
        </authorList>
    </citation>
    <scope>NUCLEOTIDE SEQUENCE [LARGE SCALE GENOMIC DNA]</scope>
    <source>
        <strain evidence="12">SpSt-556</strain>
    </source>
</reference>
<dbReference type="SMART" id="SM00387">
    <property type="entry name" value="HATPase_c"/>
    <property type="match status" value="1"/>
</dbReference>
<dbReference type="FunFam" id="1.10.287.130:FF:000070">
    <property type="entry name" value="Histidine kinase sensor protein"/>
    <property type="match status" value="1"/>
</dbReference>
<dbReference type="PROSITE" id="PS50112">
    <property type="entry name" value="PAS"/>
    <property type="match status" value="1"/>
</dbReference>
<dbReference type="GO" id="GO:0030295">
    <property type="term" value="F:protein kinase activator activity"/>
    <property type="evidence" value="ECO:0007669"/>
    <property type="project" value="TreeGrafter"/>
</dbReference>
<keyword evidence="4" id="KW-0808">Transferase</keyword>
<dbReference type="InterPro" id="IPR003661">
    <property type="entry name" value="HisK_dim/P_dom"/>
</dbReference>
<dbReference type="InterPro" id="IPR035965">
    <property type="entry name" value="PAS-like_dom_sf"/>
</dbReference>
<dbReference type="EMBL" id="DSXR01000041">
    <property type="protein sequence ID" value="HGS86657.1"/>
    <property type="molecule type" value="Genomic_DNA"/>
</dbReference>
<comment type="catalytic activity">
    <reaction evidence="1">
        <text>ATP + protein L-histidine = ADP + protein N-phospho-L-histidine.</text>
        <dbReference type="EC" id="2.7.13.3"/>
    </reaction>
</comment>
<evidence type="ECO:0000256" key="7">
    <source>
        <dbReference type="ARBA" id="ARBA00023136"/>
    </source>
</evidence>
<dbReference type="SUPFAM" id="SSF55785">
    <property type="entry name" value="PYP-like sensor domain (PAS domain)"/>
    <property type="match status" value="1"/>
</dbReference>
<dbReference type="SMART" id="SM00091">
    <property type="entry name" value="PAS"/>
    <property type="match status" value="1"/>
</dbReference>
<dbReference type="GO" id="GO:0000155">
    <property type="term" value="F:phosphorelay sensor kinase activity"/>
    <property type="evidence" value="ECO:0007669"/>
    <property type="project" value="InterPro"/>
</dbReference>
<gene>
    <name evidence="12" type="ORF">ENT17_03460</name>
</gene>
<keyword evidence="9" id="KW-1133">Transmembrane helix</keyword>
<dbReference type="Gene3D" id="1.10.287.130">
    <property type="match status" value="1"/>
</dbReference>
<dbReference type="InterPro" id="IPR036097">
    <property type="entry name" value="HisK_dim/P_sf"/>
</dbReference>
<dbReference type="SMART" id="SM00388">
    <property type="entry name" value="HisKA"/>
    <property type="match status" value="1"/>
</dbReference>
<comment type="caution">
    <text evidence="12">The sequence shown here is derived from an EMBL/GenBank/DDBJ whole genome shotgun (WGS) entry which is preliminary data.</text>
</comment>
<feature type="domain" description="Histidine kinase" evidence="10">
    <location>
        <begin position="235"/>
        <end position="450"/>
    </location>
</feature>
<keyword evidence="5" id="KW-0418">Kinase</keyword>
<dbReference type="FunFam" id="3.30.565.10:FF:000006">
    <property type="entry name" value="Sensor histidine kinase WalK"/>
    <property type="match status" value="1"/>
</dbReference>
<keyword evidence="3" id="KW-0597">Phosphoprotein</keyword>
<evidence type="ECO:0000259" key="10">
    <source>
        <dbReference type="PROSITE" id="PS50109"/>
    </source>
</evidence>
<dbReference type="InterPro" id="IPR000014">
    <property type="entry name" value="PAS"/>
</dbReference>
<dbReference type="InterPro" id="IPR013767">
    <property type="entry name" value="PAS_fold"/>
</dbReference>
<dbReference type="GO" id="GO:0000156">
    <property type="term" value="F:phosphorelay response regulator activity"/>
    <property type="evidence" value="ECO:0007669"/>
    <property type="project" value="TreeGrafter"/>
</dbReference>
<dbReference type="PRINTS" id="PR00344">
    <property type="entry name" value="BCTRLSENSOR"/>
</dbReference>
<dbReference type="Gene3D" id="3.30.565.10">
    <property type="entry name" value="Histidine kinase-like ATPase, C-terminal domain"/>
    <property type="match status" value="1"/>
</dbReference>
<dbReference type="InterPro" id="IPR004358">
    <property type="entry name" value="Sig_transdc_His_kin-like_C"/>
</dbReference>
<dbReference type="EC" id="2.7.13.3" evidence="2"/>
<keyword evidence="9" id="KW-0812">Transmembrane</keyword>
<dbReference type="PANTHER" id="PTHR42878:SF15">
    <property type="entry name" value="BACTERIOPHYTOCHROME"/>
    <property type="match status" value="1"/>
</dbReference>
<dbReference type="InterPro" id="IPR050351">
    <property type="entry name" value="BphY/WalK/GraS-like"/>
</dbReference>
<evidence type="ECO:0000256" key="1">
    <source>
        <dbReference type="ARBA" id="ARBA00000085"/>
    </source>
</evidence>